<dbReference type="Pfam" id="PF03088">
    <property type="entry name" value="Str_synth"/>
    <property type="match status" value="1"/>
</dbReference>
<organism evidence="7 8">
    <name type="scientific">Lactuca sativa</name>
    <name type="common">Garden lettuce</name>
    <dbReference type="NCBI Taxonomy" id="4236"/>
    <lineage>
        <taxon>Eukaryota</taxon>
        <taxon>Viridiplantae</taxon>
        <taxon>Streptophyta</taxon>
        <taxon>Embryophyta</taxon>
        <taxon>Tracheophyta</taxon>
        <taxon>Spermatophyta</taxon>
        <taxon>Magnoliopsida</taxon>
        <taxon>eudicotyledons</taxon>
        <taxon>Gunneridae</taxon>
        <taxon>Pentapetalae</taxon>
        <taxon>asterids</taxon>
        <taxon>campanulids</taxon>
        <taxon>Asterales</taxon>
        <taxon>Asteraceae</taxon>
        <taxon>Cichorioideae</taxon>
        <taxon>Cichorieae</taxon>
        <taxon>Lactucinae</taxon>
        <taxon>Lactuca</taxon>
    </lineage>
</organism>
<dbReference type="OrthoDB" id="5307922at2759"/>
<accession>A0A9R1VCP5</accession>
<dbReference type="InterPro" id="IPR018119">
    <property type="entry name" value="Strictosidine_synth_cons-reg"/>
</dbReference>
<protein>
    <recommendedName>
        <fullName evidence="6">Strictosidine synthase conserved region domain-containing protein</fullName>
    </recommendedName>
</protein>
<dbReference type="PANTHER" id="PTHR10426">
    <property type="entry name" value="STRICTOSIDINE SYNTHASE-RELATED"/>
    <property type="match status" value="1"/>
</dbReference>
<dbReference type="InterPro" id="IPR011042">
    <property type="entry name" value="6-blade_b-propeller_TolB-like"/>
</dbReference>
<dbReference type="Gramene" id="rna-gnl|WGS:NBSK|LSAT_5X158440_mrna">
    <property type="protein sequence ID" value="cds-PLY76320.1"/>
    <property type="gene ID" value="gene-LSAT_5X158440"/>
</dbReference>
<comment type="caution">
    <text evidence="7">The sequence shown here is derived from an EMBL/GenBank/DDBJ whole genome shotgun (WGS) entry which is preliminary data.</text>
</comment>
<evidence type="ECO:0000256" key="5">
    <source>
        <dbReference type="ARBA" id="ARBA00023180"/>
    </source>
</evidence>
<evidence type="ECO:0000259" key="6">
    <source>
        <dbReference type="Pfam" id="PF03088"/>
    </source>
</evidence>
<evidence type="ECO:0000256" key="1">
    <source>
        <dbReference type="ARBA" id="ARBA00004116"/>
    </source>
</evidence>
<keyword evidence="3" id="KW-0926">Vacuole</keyword>
<dbReference type="SUPFAM" id="SSF63829">
    <property type="entry name" value="Calcium-dependent phosphotriesterase"/>
    <property type="match status" value="1"/>
</dbReference>
<dbReference type="Gene3D" id="2.120.10.30">
    <property type="entry name" value="TolB, C-terminal domain"/>
    <property type="match status" value="1"/>
</dbReference>
<dbReference type="AlphaFoldDB" id="A0A9R1VCP5"/>
<dbReference type="EMBL" id="NBSK02000005">
    <property type="protein sequence ID" value="KAJ0203956.1"/>
    <property type="molecule type" value="Genomic_DNA"/>
</dbReference>
<evidence type="ECO:0000256" key="3">
    <source>
        <dbReference type="ARBA" id="ARBA00022554"/>
    </source>
</evidence>
<gene>
    <name evidence="7" type="ORF">LSAT_V11C500286810</name>
</gene>
<dbReference type="GO" id="GO:0005773">
    <property type="term" value="C:vacuole"/>
    <property type="evidence" value="ECO:0007669"/>
    <property type="project" value="UniProtKB-SubCell"/>
</dbReference>
<evidence type="ECO:0000256" key="2">
    <source>
        <dbReference type="ARBA" id="ARBA00009191"/>
    </source>
</evidence>
<sequence length="367" mass="40776">MLNSKLFLSVSTVILLISLLLSLGIFLSNNHSIYKDVEVIPIDGGAIGPESFDFNPVDGTGPYTGVSDGRIIKWIATEGRWTDFAITSPNRKGCGGPEMEHICGRPLGLKFDNSRGKLLIADAYFGLLSLGPNGGLATSLVSKDQGLPLMFTNSLDIDQTNGVVYFTDSSQRYTRRDHMLVVLTDEKSGRLLKYDIESRKVTVILDNLTFPNGVTLSQDGNFLLVAETTICRIMRFWLKTSKAGTLEVFANLPGYPDNIKRNQKGEFWVAIYSKESKILRWVHSKPWIVYVLSKIIPINFVRVSSHIAKGKGEGLAIKLGVNGEILEILEDVHGKKWKYASEVMERDGNLWIGSVENNAAIKLKMQY</sequence>
<keyword evidence="5" id="KW-0325">Glycoprotein</keyword>
<dbReference type="FunFam" id="2.120.10.30:FF:000032">
    <property type="entry name" value="Protein STRICTOSIDINE SYNTHASE-LIKE 13"/>
    <property type="match status" value="1"/>
</dbReference>
<keyword evidence="8" id="KW-1185">Reference proteome</keyword>
<reference evidence="7 8" key="1">
    <citation type="journal article" date="2017" name="Nat. Commun.">
        <title>Genome assembly with in vitro proximity ligation data and whole-genome triplication in lettuce.</title>
        <authorList>
            <person name="Reyes-Chin-Wo S."/>
            <person name="Wang Z."/>
            <person name="Yang X."/>
            <person name="Kozik A."/>
            <person name="Arikit S."/>
            <person name="Song C."/>
            <person name="Xia L."/>
            <person name="Froenicke L."/>
            <person name="Lavelle D.O."/>
            <person name="Truco M.J."/>
            <person name="Xia R."/>
            <person name="Zhu S."/>
            <person name="Xu C."/>
            <person name="Xu H."/>
            <person name="Xu X."/>
            <person name="Cox K."/>
            <person name="Korf I."/>
            <person name="Meyers B.C."/>
            <person name="Michelmore R.W."/>
        </authorList>
    </citation>
    <scope>NUCLEOTIDE SEQUENCE [LARGE SCALE GENOMIC DNA]</scope>
    <source>
        <strain evidence="8">cv. Salinas</strain>
        <tissue evidence="7">Seedlings</tissue>
    </source>
</reference>
<feature type="domain" description="Strictosidine synthase conserved region" evidence="6">
    <location>
        <begin position="153"/>
        <end position="240"/>
    </location>
</feature>
<proteinExistence type="inferred from homology"/>
<evidence type="ECO:0000313" key="8">
    <source>
        <dbReference type="Proteomes" id="UP000235145"/>
    </source>
</evidence>
<comment type="similarity">
    <text evidence="2">Belongs to the strictosidine synthase family.</text>
</comment>
<dbReference type="PANTHER" id="PTHR10426:SF79">
    <property type="entry name" value="PROTEIN STRICTOSIDINE SYNTHASE-LIKE 2"/>
    <property type="match status" value="1"/>
</dbReference>
<comment type="subcellular location">
    <subcellularLocation>
        <location evidence="1">Vacuole</location>
    </subcellularLocation>
</comment>
<evidence type="ECO:0000313" key="7">
    <source>
        <dbReference type="EMBL" id="KAJ0203956.1"/>
    </source>
</evidence>
<dbReference type="Proteomes" id="UP000235145">
    <property type="component" value="Unassembled WGS sequence"/>
</dbReference>
<dbReference type="GO" id="GO:0016787">
    <property type="term" value="F:hydrolase activity"/>
    <property type="evidence" value="ECO:0000318"/>
    <property type="project" value="GO_Central"/>
</dbReference>
<evidence type="ECO:0000256" key="4">
    <source>
        <dbReference type="ARBA" id="ARBA00022729"/>
    </source>
</evidence>
<keyword evidence="4" id="KW-0732">Signal</keyword>
<name>A0A9R1VCP5_LACSA</name>